<comment type="caution">
    <text evidence="2">The sequence shown here is derived from an EMBL/GenBank/DDBJ whole genome shotgun (WGS) entry which is preliminary data.</text>
</comment>
<protein>
    <submittedName>
        <fullName evidence="2">Uncharacterized protein</fullName>
    </submittedName>
</protein>
<keyword evidence="1" id="KW-0472">Membrane</keyword>
<feature type="transmembrane region" description="Helical" evidence="1">
    <location>
        <begin position="165"/>
        <end position="185"/>
    </location>
</feature>
<dbReference type="AlphaFoldDB" id="A0A812ESQ9"/>
<keyword evidence="1" id="KW-0812">Transmembrane</keyword>
<evidence type="ECO:0000256" key="1">
    <source>
        <dbReference type="SAM" id="Phobius"/>
    </source>
</evidence>
<name>A0A812ESQ9_ACAPH</name>
<dbReference type="EMBL" id="CAHIKZ030005575">
    <property type="protein sequence ID" value="CAE1330346.1"/>
    <property type="molecule type" value="Genomic_DNA"/>
</dbReference>
<feature type="transmembrane region" description="Helical" evidence="1">
    <location>
        <begin position="139"/>
        <end position="159"/>
    </location>
</feature>
<keyword evidence="3" id="KW-1185">Reference proteome</keyword>
<feature type="transmembrane region" description="Helical" evidence="1">
    <location>
        <begin position="226"/>
        <end position="244"/>
    </location>
</feature>
<feature type="transmembrane region" description="Helical" evidence="1">
    <location>
        <begin position="256"/>
        <end position="274"/>
    </location>
</feature>
<dbReference type="Proteomes" id="UP000597762">
    <property type="component" value="Unassembled WGS sequence"/>
</dbReference>
<feature type="transmembrane region" description="Helical" evidence="1">
    <location>
        <begin position="197"/>
        <end position="220"/>
    </location>
</feature>
<sequence>MTVSSRAGVGATHIISSEVQFSLFIHPVVYPTPSMLQNPSVCLLLCPPALKGSIMPGQLCSRSADSSFGDFVKFNLCFCSLRFFVEVFGISLDFHYFFHSFILEFDIFPCFIFPFIFIDYFLFFFFLKSLQFFPSFLSFFLFFFLPYFFFFLFVIFFLILFNVSILIFILSFLLFCFPSFFSFIHSSIPSFQDPFSFFLLHFTYFLYLISFSLSIFHSLFFFPISFYFLFFLPFTDIFYIRLIINAFSDFDVSSLSSVHSFLSSILHSLILLSFRNPFTLFS</sequence>
<gene>
    <name evidence="2" type="ORF">SPHA_79679</name>
</gene>
<evidence type="ECO:0000313" key="3">
    <source>
        <dbReference type="Proteomes" id="UP000597762"/>
    </source>
</evidence>
<feature type="transmembrane region" description="Helical" evidence="1">
    <location>
        <begin position="96"/>
        <end position="127"/>
    </location>
</feature>
<reference evidence="2" key="1">
    <citation type="submission" date="2021-01" db="EMBL/GenBank/DDBJ databases">
        <authorList>
            <person name="Li R."/>
            <person name="Bekaert M."/>
        </authorList>
    </citation>
    <scope>NUCLEOTIDE SEQUENCE</scope>
    <source>
        <strain evidence="2">Farmed</strain>
    </source>
</reference>
<organism evidence="2 3">
    <name type="scientific">Acanthosepion pharaonis</name>
    <name type="common">Pharaoh cuttlefish</name>
    <name type="synonym">Sepia pharaonis</name>
    <dbReference type="NCBI Taxonomy" id="158019"/>
    <lineage>
        <taxon>Eukaryota</taxon>
        <taxon>Metazoa</taxon>
        <taxon>Spiralia</taxon>
        <taxon>Lophotrochozoa</taxon>
        <taxon>Mollusca</taxon>
        <taxon>Cephalopoda</taxon>
        <taxon>Coleoidea</taxon>
        <taxon>Decapodiformes</taxon>
        <taxon>Sepiida</taxon>
        <taxon>Sepiina</taxon>
        <taxon>Sepiidae</taxon>
        <taxon>Acanthosepion</taxon>
    </lineage>
</organism>
<keyword evidence="1" id="KW-1133">Transmembrane helix</keyword>
<feature type="transmembrane region" description="Helical" evidence="1">
    <location>
        <begin position="71"/>
        <end position="90"/>
    </location>
</feature>
<proteinExistence type="predicted"/>
<accession>A0A812ESQ9</accession>
<evidence type="ECO:0000313" key="2">
    <source>
        <dbReference type="EMBL" id="CAE1330346.1"/>
    </source>
</evidence>